<dbReference type="InterPro" id="IPR019595">
    <property type="entry name" value="DUF2470"/>
</dbReference>
<name>A0A0F7SNI6_PHARH</name>
<dbReference type="PANTHER" id="PTHR37783:SF1">
    <property type="entry name" value="MEMBRANE PROTEIN, PUTATIVE (AFU_ORTHOLOGUE AFUA_1G04315)-RELATED"/>
    <property type="match status" value="1"/>
</dbReference>
<proteinExistence type="predicted"/>
<dbReference type="AlphaFoldDB" id="A0A0F7SNI6"/>
<evidence type="ECO:0000313" key="2">
    <source>
        <dbReference type="EMBL" id="CED82941.1"/>
    </source>
</evidence>
<accession>A0A0F7SNI6</accession>
<dbReference type="Pfam" id="PF10615">
    <property type="entry name" value="DUF2470"/>
    <property type="match status" value="1"/>
</dbReference>
<protein>
    <recommendedName>
        <fullName evidence="1">DUF2470 domain-containing protein</fullName>
    </recommendedName>
</protein>
<dbReference type="InterPro" id="IPR037119">
    <property type="entry name" value="Haem_oxidase_HugZ-like_sf"/>
</dbReference>
<evidence type="ECO:0000259" key="1">
    <source>
        <dbReference type="Pfam" id="PF10615"/>
    </source>
</evidence>
<dbReference type="PANTHER" id="PTHR37783">
    <property type="entry name" value="MEMBRANE PROTEIN, PUTATIVE (AFU_ORTHOLOGUE AFUA_1G04315)-RELATED"/>
    <property type="match status" value="1"/>
</dbReference>
<dbReference type="Gene3D" id="3.20.180.10">
    <property type="entry name" value="PNP-oxidase-like"/>
    <property type="match status" value="1"/>
</dbReference>
<sequence length="222" mass="25175">MDQIIPELNGRLDTLTAFLINIAGVKDRVTDLRVSDLDNSGLELSYQPLTAEPGAQPKLAQIPFNPPVKTADEARTRLSKLREESFRALGVVPGSSLAPFERPPVLSEWGLVLALLGTQAMFLTATPTSFLPVMQEISRIRDTKLPGGISFVKWSYALLFVAHSLEIVWFTGSFLRKKNLVRREDLTKWSWWTLFFGLATTWPHYKREVQRTHVETMYSKRS</sequence>
<reference evidence="2" key="1">
    <citation type="submission" date="2014-08" db="EMBL/GenBank/DDBJ databases">
        <authorList>
            <person name="Sharma Rahul"/>
            <person name="Thines Marco"/>
        </authorList>
    </citation>
    <scope>NUCLEOTIDE SEQUENCE</scope>
</reference>
<feature type="domain" description="DUF2470" evidence="1">
    <location>
        <begin position="4"/>
        <end position="80"/>
    </location>
</feature>
<dbReference type="EMBL" id="LN483142">
    <property type="protein sequence ID" value="CED82941.1"/>
    <property type="molecule type" value="Genomic_DNA"/>
</dbReference>
<organism evidence="2">
    <name type="scientific">Phaffia rhodozyma</name>
    <name type="common">Yeast</name>
    <name type="synonym">Xanthophyllomyces dendrorhous</name>
    <dbReference type="NCBI Taxonomy" id="264483"/>
    <lineage>
        <taxon>Eukaryota</taxon>
        <taxon>Fungi</taxon>
        <taxon>Dikarya</taxon>
        <taxon>Basidiomycota</taxon>
        <taxon>Agaricomycotina</taxon>
        <taxon>Tremellomycetes</taxon>
        <taxon>Cystofilobasidiales</taxon>
        <taxon>Mrakiaceae</taxon>
        <taxon>Phaffia</taxon>
    </lineage>
</organism>